<dbReference type="InterPro" id="IPR006048">
    <property type="entry name" value="A-amylase/branching_C"/>
</dbReference>
<name>A0ABS1J2P6_9FIRM</name>
<evidence type="ECO:0000256" key="6">
    <source>
        <dbReference type="ARBA" id="ARBA00022676"/>
    </source>
</evidence>
<dbReference type="SMART" id="SM00642">
    <property type="entry name" value="Aamy"/>
    <property type="match status" value="1"/>
</dbReference>
<sequence length="627" mass="72233">MVKSKVKRIPKELQLFKQGENYFAYEYFGAHKTTKRKKDGVVFRVWAPNARNVSVVGDFNGWNESASPCEHIAEGVWEAFIPDVPEYSAYKYAITHQDYSTHYKADPYAFHSETDGKTASKVYFMDDCFKWSDAVWLKKRADIFKPAPMNIYEVHVGSWKVHEDGNPLNYRDLADELIPYVKDMGYTHLELMPITEYPFPASWGYQVTGYFSVTSRYGVPADFMYFVNKAHKAGLGVLIDWVPAHFPKDDFALARFDGTPLYEDPNPLRGEHKAWGTLIFDFGKAEVQSFLVSSAMMFAKMYHIDGIRVDAVAAMLYLDYDRPDGQWCPNENGGHENIQAIAFLQKLNHAIATKSEGTIMIAEESTAWPLVTRPTESGGLGFHYKWNMGWMNDSLSYIKTDPYFRKYEHQKLTFPMIYAYSENYILPISHDEVVYGKGSLLNKMPGDYNQKFAGLRGFLMYMLSHPGKKLTFMGCELGEFDEWNFTKELDWNLLDFESHRKLHDFVRDANHFYLEHKALWEIEDDWSGFEWINPDDADHNIISYKRRAKSGREIIFVINFSPVTRENYYIGVDKKKPYKEVFNTDDAKYGGSGILNEGKLTAKKGEVNGKENYISITVPPLAAVVIV</sequence>
<evidence type="ECO:0000313" key="12">
    <source>
        <dbReference type="EMBL" id="MBK5898335.1"/>
    </source>
</evidence>
<dbReference type="RefSeq" id="WP_208429764.1">
    <property type="nucleotide sequence ID" value="NZ_JAEPRJ010000001.1"/>
</dbReference>
<organism evidence="12 13">
    <name type="scientific">Catonella massiliensis</name>
    <dbReference type="NCBI Taxonomy" id="2799636"/>
    <lineage>
        <taxon>Bacteria</taxon>
        <taxon>Bacillati</taxon>
        <taxon>Bacillota</taxon>
        <taxon>Clostridia</taxon>
        <taxon>Lachnospirales</taxon>
        <taxon>Lachnospiraceae</taxon>
        <taxon>Catonella</taxon>
    </lineage>
</organism>
<dbReference type="PIRSF" id="PIRSF000463">
    <property type="entry name" value="GlgB"/>
    <property type="match status" value="1"/>
</dbReference>
<dbReference type="PANTHER" id="PTHR43651:SF3">
    <property type="entry name" value="1,4-ALPHA-GLUCAN-BRANCHING ENZYME"/>
    <property type="match status" value="1"/>
</dbReference>
<gene>
    <name evidence="10 12" type="primary">glgB</name>
    <name evidence="12" type="ORF">JJN12_11180</name>
</gene>
<dbReference type="NCBIfam" id="NF003811">
    <property type="entry name" value="PRK05402.1"/>
    <property type="match status" value="1"/>
</dbReference>
<evidence type="ECO:0000256" key="8">
    <source>
        <dbReference type="ARBA" id="ARBA00023056"/>
    </source>
</evidence>
<comment type="similarity">
    <text evidence="4 10">Belongs to the glycosyl hydrolase 13 family. GlgB subfamily.</text>
</comment>
<evidence type="ECO:0000313" key="13">
    <source>
        <dbReference type="Proteomes" id="UP000604730"/>
    </source>
</evidence>
<proteinExistence type="inferred from homology"/>
<dbReference type="Gene3D" id="3.20.20.80">
    <property type="entry name" value="Glycosidases"/>
    <property type="match status" value="1"/>
</dbReference>
<protein>
    <recommendedName>
        <fullName evidence="10">1,4-alpha-glucan branching enzyme GlgB</fullName>
        <ecNumber evidence="10">2.4.1.18</ecNumber>
    </recommendedName>
    <alternativeName>
        <fullName evidence="10">1,4-alpha-D-glucan:1,4-alpha-D-glucan 6-glucosyl-transferase</fullName>
    </alternativeName>
    <alternativeName>
        <fullName evidence="10">Alpha-(1-&gt;4)-glucan branching enzyme</fullName>
    </alternativeName>
    <alternativeName>
        <fullName evidence="10">Glycogen branching enzyme</fullName>
        <shortName evidence="10">BE</shortName>
    </alternativeName>
</protein>
<dbReference type="Pfam" id="PF02806">
    <property type="entry name" value="Alpha-amylase_C"/>
    <property type="match status" value="1"/>
</dbReference>
<dbReference type="SUPFAM" id="SSF51011">
    <property type="entry name" value="Glycosyl hydrolase domain"/>
    <property type="match status" value="1"/>
</dbReference>
<keyword evidence="5 10" id="KW-0321">Glycogen metabolism</keyword>
<keyword evidence="6 10" id="KW-0328">Glycosyltransferase</keyword>
<dbReference type="InterPro" id="IPR037439">
    <property type="entry name" value="Branching_enzy"/>
</dbReference>
<dbReference type="InterPro" id="IPR013783">
    <property type="entry name" value="Ig-like_fold"/>
</dbReference>
<evidence type="ECO:0000256" key="3">
    <source>
        <dbReference type="ARBA" id="ARBA00004964"/>
    </source>
</evidence>
<comment type="catalytic activity">
    <reaction evidence="1 10">
        <text>Transfers a segment of a (1-&gt;4)-alpha-D-glucan chain to a primary hydroxy group in a similar glucan chain.</text>
        <dbReference type="EC" id="2.4.1.18"/>
    </reaction>
</comment>
<comment type="caution">
    <text evidence="12">The sequence shown here is derived from an EMBL/GenBank/DDBJ whole genome shotgun (WGS) entry which is preliminary data.</text>
</comment>
<evidence type="ECO:0000256" key="5">
    <source>
        <dbReference type="ARBA" id="ARBA00022600"/>
    </source>
</evidence>
<dbReference type="InterPro" id="IPR006407">
    <property type="entry name" value="GlgB"/>
</dbReference>
<dbReference type="EC" id="2.4.1.18" evidence="10"/>
<evidence type="ECO:0000256" key="1">
    <source>
        <dbReference type="ARBA" id="ARBA00000826"/>
    </source>
</evidence>
<comment type="pathway">
    <text evidence="3 10">Glycan biosynthesis; glycogen biosynthesis.</text>
</comment>
<dbReference type="Pfam" id="PF00128">
    <property type="entry name" value="Alpha-amylase"/>
    <property type="match status" value="1"/>
</dbReference>
<evidence type="ECO:0000256" key="4">
    <source>
        <dbReference type="ARBA" id="ARBA00009000"/>
    </source>
</evidence>
<dbReference type="Pfam" id="PF02922">
    <property type="entry name" value="CBM_48"/>
    <property type="match status" value="1"/>
</dbReference>
<dbReference type="NCBIfam" id="TIGR01515">
    <property type="entry name" value="branching_enzym"/>
    <property type="match status" value="1"/>
</dbReference>
<dbReference type="NCBIfam" id="NF008967">
    <property type="entry name" value="PRK12313.1"/>
    <property type="match status" value="1"/>
</dbReference>
<evidence type="ECO:0000256" key="2">
    <source>
        <dbReference type="ARBA" id="ARBA00002953"/>
    </source>
</evidence>
<evidence type="ECO:0000256" key="10">
    <source>
        <dbReference type="HAMAP-Rule" id="MF_00685"/>
    </source>
</evidence>
<feature type="active site" description="Proton donor" evidence="10">
    <location>
        <position position="363"/>
    </location>
</feature>
<dbReference type="InterPro" id="IPR006047">
    <property type="entry name" value="GH13_cat_dom"/>
</dbReference>
<keyword evidence="13" id="KW-1185">Reference proteome</keyword>
<dbReference type="Gene3D" id="2.60.40.10">
    <property type="entry name" value="Immunoglobulins"/>
    <property type="match status" value="1"/>
</dbReference>
<dbReference type="PANTHER" id="PTHR43651">
    <property type="entry name" value="1,4-ALPHA-GLUCAN-BRANCHING ENZYME"/>
    <property type="match status" value="1"/>
</dbReference>
<accession>A0ABS1J2P6</accession>
<feature type="domain" description="Glycosyl hydrolase family 13 catalytic" evidence="11">
    <location>
        <begin position="153"/>
        <end position="507"/>
    </location>
</feature>
<dbReference type="SUPFAM" id="SSF51445">
    <property type="entry name" value="(Trans)glycosidases"/>
    <property type="match status" value="1"/>
</dbReference>
<dbReference type="InterPro" id="IPR004193">
    <property type="entry name" value="Glyco_hydro_13_N"/>
</dbReference>
<dbReference type="CDD" id="cd11322">
    <property type="entry name" value="AmyAc_Glg_BE"/>
    <property type="match status" value="1"/>
</dbReference>
<keyword evidence="8 10" id="KW-0320">Glycogen biosynthesis</keyword>
<keyword evidence="7 10" id="KW-0808">Transferase</keyword>
<evidence type="ECO:0000256" key="7">
    <source>
        <dbReference type="ARBA" id="ARBA00022679"/>
    </source>
</evidence>
<dbReference type="GO" id="GO:0003844">
    <property type="term" value="F:1,4-alpha-glucan branching enzyme activity"/>
    <property type="evidence" value="ECO:0007669"/>
    <property type="project" value="UniProtKB-EC"/>
</dbReference>
<dbReference type="Gene3D" id="2.60.40.1180">
    <property type="entry name" value="Golgi alpha-mannosidase II"/>
    <property type="match status" value="1"/>
</dbReference>
<comment type="function">
    <text evidence="2 10">Catalyzes the formation of the alpha-1,6-glucosidic linkages in glycogen by scission of a 1,4-alpha-linked oligosaccharide from growing alpha-1,4-glucan chains and the subsequent attachment of the oligosaccharide to the alpha-1,6 position.</text>
</comment>
<dbReference type="Proteomes" id="UP000604730">
    <property type="component" value="Unassembled WGS sequence"/>
</dbReference>
<dbReference type="EMBL" id="JAEPRJ010000001">
    <property type="protein sequence ID" value="MBK5898335.1"/>
    <property type="molecule type" value="Genomic_DNA"/>
</dbReference>
<dbReference type="CDD" id="cd02855">
    <property type="entry name" value="E_set_GBE_prok_N"/>
    <property type="match status" value="1"/>
</dbReference>
<dbReference type="InterPro" id="IPR017853">
    <property type="entry name" value="GH"/>
</dbReference>
<dbReference type="InterPro" id="IPR044143">
    <property type="entry name" value="GlgB_N_E_set_prok"/>
</dbReference>
<dbReference type="HAMAP" id="MF_00685">
    <property type="entry name" value="GlgB"/>
    <property type="match status" value="1"/>
</dbReference>
<reference evidence="12 13" key="1">
    <citation type="submission" date="2021-01" db="EMBL/GenBank/DDBJ databases">
        <title>Isolation and description of Catonella massiliensis sp. nov., a novel Catonella species, isolated from a stable periodontitis subject.</title>
        <authorList>
            <person name="Antezack A."/>
            <person name="Boxberger M."/>
            <person name="La Scola B."/>
            <person name="Monnet-Corti V."/>
        </authorList>
    </citation>
    <scope>NUCLEOTIDE SEQUENCE [LARGE SCALE GENOMIC DNA]</scope>
    <source>
        <strain evidence="12 13">Marseille-Q4567</strain>
    </source>
</reference>
<dbReference type="InterPro" id="IPR013780">
    <property type="entry name" value="Glyco_hydro_b"/>
</dbReference>
<evidence type="ECO:0000256" key="9">
    <source>
        <dbReference type="ARBA" id="ARBA00023277"/>
    </source>
</evidence>
<keyword evidence="9 10" id="KW-0119">Carbohydrate metabolism</keyword>
<evidence type="ECO:0000259" key="11">
    <source>
        <dbReference type="SMART" id="SM00642"/>
    </source>
</evidence>
<comment type="subunit">
    <text evidence="10">Monomer.</text>
</comment>
<feature type="active site" description="Nucleophile" evidence="10">
    <location>
        <position position="310"/>
    </location>
</feature>